<keyword evidence="1" id="KW-0472">Membrane</keyword>
<feature type="non-terminal residue" evidence="3">
    <location>
        <position position="1"/>
    </location>
</feature>
<accession>A0A371E0A6</accession>
<feature type="transmembrane region" description="Helical" evidence="1">
    <location>
        <begin position="158"/>
        <end position="178"/>
    </location>
</feature>
<keyword evidence="4" id="KW-1185">Reference proteome</keyword>
<keyword evidence="1" id="KW-0812">Transmembrane</keyword>
<organism evidence="3 4">
    <name type="scientific">Mucuna pruriens</name>
    <name type="common">Velvet bean</name>
    <name type="synonym">Dolichos pruriens</name>
    <dbReference type="NCBI Taxonomy" id="157652"/>
    <lineage>
        <taxon>Eukaryota</taxon>
        <taxon>Viridiplantae</taxon>
        <taxon>Streptophyta</taxon>
        <taxon>Embryophyta</taxon>
        <taxon>Tracheophyta</taxon>
        <taxon>Spermatophyta</taxon>
        <taxon>Magnoliopsida</taxon>
        <taxon>eudicotyledons</taxon>
        <taxon>Gunneridae</taxon>
        <taxon>Pentapetalae</taxon>
        <taxon>rosids</taxon>
        <taxon>fabids</taxon>
        <taxon>Fabales</taxon>
        <taxon>Fabaceae</taxon>
        <taxon>Papilionoideae</taxon>
        <taxon>50 kb inversion clade</taxon>
        <taxon>NPAAA clade</taxon>
        <taxon>indigoferoid/millettioid clade</taxon>
        <taxon>Phaseoleae</taxon>
        <taxon>Mucuna</taxon>
    </lineage>
</organism>
<dbReference type="Pfam" id="PF07727">
    <property type="entry name" value="RVT_2"/>
    <property type="match status" value="1"/>
</dbReference>
<proteinExistence type="predicted"/>
<dbReference type="EMBL" id="QJKJ01017697">
    <property type="protein sequence ID" value="RDX58233.1"/>
    <property type="molecule type" value="Genomic_DNA"/>
</dbReference>
<reference evidence="3" key="1">
    <citation type="submission" date="2018-05" db="EMBL/GenBank/DDBJ databases">
        <title>Draft genome of Mucuna pruriens seed.</title>
        <authorList>
            <person name="Nnadi N.E."/>
            <person name="Vos R."/>
            <person name="Hasami M.H."/>
            <person name="Devisetty U.K."/>
            <person name="Aguiy J.C."/>
        </authorList>
    </citation>
    <scope>NUCLEOTIDE SEQUENCE [LARGE SCALE GENOMIC DNA]</scope>
    <source>
        <strain evidence="3">JCA_2017</strain>
    </source>
</reference>
<dbReference type="Proteomes" id="UP000257109">
    <property type="component" value="Unassembled WGS sequence"/>
</dbReference>
<dbReference type="InterPro" id="IPR013103">
    <property type="entry name" value="RVT_2"/>
</dbReference>
<dbReference type="AlphaFoldDB" id="A0A371E0A6"/>
<sequence>RYTMFKLEVNYCTMRAANGNSITMVDEPHECKKCFLHENLEEEVYMKLPPRHPQSSYSSLVCELHKSTYDLMQSPCTWHAKLSVVLFQELSFLRSVADSSNHAISQLKHTLQSRFLLKDLDHLNYFSTLTPLDSKLKLASAGAPLQAINDYQELVGKLIYLIITQLITYALSIVIQLMHALSSASCDTLKGSIGRGIVLTKNSHTQITGYNEYHVMASIACEIIWLKVVYQSHYAYHSQSHIEVYCHFISQQIIQTTILEVIINLLMCSLRYCPTHNLFVYYPSLDQSIPLIQLEGDYWRKVIK</sequence>
<evidence type="ECO:0000256" key="1">
    <source>
        <dbReference type="SAM" id="Phobius"/>
    </source>
</evidence>
<evidence type="ECO:0000259" key="2">
    <source>
        <dbReference type="Pfam" id="PF07727"/>
    </source>
</evidence>
<feature type="domain" description="Reverse transcriptase Ty1/copia-type" evidence="2">
    <location>
        <begin position="31"/>
        <end position="96"/>
    </location>
</feature>
<evidence type="ECO:0000313" key="4">
    <source>
        <dbReference type="Proteomes" id="UP000257109"/>
    </source>
</evidence>
<name>A0A371E0A6_MUCPR</name>
<comment type="caution">
    <text evidence="3">The sequence shown here is derived from an EMBL/GenBank/DDBJ whole genome shotgun (WGS) entry which is preliminary data.</text>
</comment>
<protein>
    <recommendedName>
        <fullName evidence="2">Reverse transcriptase Ty1/copia-type domain-containing protein</fullName>
    </recommendedName>
</protein>
<gene>
    <name evidence="3" type="ORF">CR513_62461</name>
</gene>
<keyword evidence="1" id="KW-1133">Transmembrane helix</keyword>
<evidence type="ECO:0000313" key="3">
    <source>
        <dbReference type="EMBL" id="RDX58233.1"/>
    </source>
</evidence>